<reference evidence="2" key="1">
    <citation type="submission" date="2007-10" db="EMBL/GenBank/DDBJ databases">
        <authorList>
            <person name="Fulton L."/>
            <person name="Clifton S."/>
            <person name="Fulton B."/>
            <person name="Xu J."/>
            <person name="Minx P."/>
            <person name="Pepin K.H."/>
            <person name="Johnson M."/>
            <person name="Thiruvilangam P."/>
            <person name="Bhonagiri V."/>
            <person name="Nash W.E."/>
            <person name="Mardis E.R."/>
            <person name="Wilson R.K."/>
        </authorList>
    </citation>
    <scope>NUCLEOTIDE SEQUENCE [LARGE SCALE GENOMIC DNA]</scope>
    <source>
        <strain evidence="2">DSM 17216</strain>
    </source>
</reference>
<keyword evidence="3" id="KW-1185">Reference proteome</keyword>
<proteinExistence type="predicted"/>
<evidence type="ECO:0000313" key="3">
    <source>
        <dbReference type="Proteomes" id="UP000005819"/>
    </source>
</evidence>
<protein>
    <submittedName>
        <fullName evidence="2">Uncharacterized protein</fullName>
    </submittedName>
</protein>
<accession>B0MTZ1</accession>
<dbReference type="Proteomes" id="UP000005819">
    <property type="component" value="Unassembled WGS sequence"/>
</dbReference>
<evidence type="ECO:0000256" key="1">
    <source>
        <dbReference type="SAM" id="MobiDB-lite"/>
    </source>
</evidence>
<evidence type="ECO:0000313" key="2">
    <source>
        <dbReference type="EMBL" id="EDS04703.1"/>
    </source>
</evidence>
<sequence length="43" mass="4772">MPFESSALHSIDSFFGDRDKDTQKTGTWCENCPMLSVYGSVAL</sequence>
<name>B0MTZ1_9BACT</name>
<dbReference type="EMBL" id="ABFK02000016">
    <property type="protein sequence ID" value="EDS04703.1"/>
    <property type="molecule type" value="Genomic_DNA"/>
</dbReference>
<comment type="caution">
    <text evidence="2">The sequence shown here is derived from an EMBL/GenBank/DDBJ whole genome shotgun (WGS) entry which is preliminary data.</text>
</comment>
<dbReference type="AlphaFoldDB" id="B0MTZ1"/>
<gene>
    <name evidence="2" type="ORF">ALIPUT_00576</name>
</gene>
<organism evidence="2 3">
    <name type="scientific">Alistipes putredinis DSM 17216</name>
    <dbReference type="NCBI Taxonomy" id="445970"/>
    <lineage>
        <taxon>Bacteria</taxon>
        <taxon>Pseudomonadati</taxon>
        <taxon>Bacteroidota</taxon>
        <taxon>Bacteroidia</taxon>
        <taxon>Bacteroidales</taxon>
        <taxon>Rikenellaceae</taxon>
        <taxon>Alistipes</taxon>
    </lineage>
</organism>
<feature type="region of interest" description="Disordered" evidence="1">
    <location>
        <begin position="1"/>
        <end position="24"/>
    </location>
</feature>
<dbReference type="HOGENOM" id="CLU_3228673_0_0_10"/>
<reference evidence="2" key="2">
    <citation type="submission" date="2013-09" db="EMBL/GenBank/DDBJ databases">
        <title>Draft genome sequence of Alistipes putredinis (DSM 17216).</title>
        <authorList>
            <person name="Sudarsanam P."/>
            <person name="Ley R."/>
            <person name="Guruge J."/>
            <person name="Turnbaugh P.J."/>
            <person name="Mahowald M."/>
            <person name="Liep D."/>
            <person name="Gordon J."/>
        </authorList>
    </citation>
    <scope>NUCLEOTIDE SEQUENCE</scope>
    <source>
        <strain evidence="2">DSM 17216</strain>
    </source>
</reference>